<evidence type="ECO:0000313" key="12">
    <source>
        <dbReference type="Proteomes" id="UP001500427"/>
    </source>
</evidence>
<dbReference type="InterPro" id="IPR016032">
    <property type="entry name" value="Sig_transdc_resp-reg_C-effctor"/>
</dbReference>
<dbReference type="InterPro" id="IPR001867">
    <property type="entry name" value="OmpR/PhoB-type_DNA-bd"/>
</dbReference>
<keyword evidence="4" id="KW-0805">Transcription regulation</keyword>
<reference evidence="12" key="1">
    <citation type="journal article" date="2019" name="Int. J. Syst. Evol. Microbiol.">
        <title>The Global Catalogue of Microorganisms (GCM) 10K type strain sequencing project: providing services to taxonomists for standard genome sequencing and annotation.</title>
        <authorList>
            <consortium name="The Broad Institute Genomics Platform"/>
            <consortium name="The Broad Institute Genome Sequencing Center for Infectious Disease"/>
            <person name="Wu L."/>
            <person name="Ma J."/>
        </authorList>
    </citation>
    <scope>NUCLEOTIDE SEQUENCE [LARGE SCALE GENOMIC DNA]</scope>
    <source>
        <strain evidence="12">JCM 17687</strain>
    </source>
</reference>
<dbReference type="Pfam" id="PF00072">
    <property type="entry name" value="Response_reg"/>
    <property type="match status" value="1"/>
</dbReference>
<feature type="domain" description="OmpR/PhoB-type" evidence="10">
    <location>
        <begin position="125"/>
        <end position="221"/>
    </location>
</feature>
<evidence type="ECO:0000256" key="7">
    <source>
        <dbReference type="PROSITE-ProRule" id="PRU00169"/>
    </source>
</evidence>
<keyword evidence="12" id="KW-1185">Reference proteome</keyword>
<dbReference type="Gene3D" id="1.10.10.10">
    <property type="entry name" value="Winged helix-like DNA-binding domain superfamily/Winged helix DNA-binding domain"/>
    <property type="match status" value="1"/>
</dbReference>
<evidence type="ECO:0000256" key="8">
    <source>
        <dbReference type="PROSITE-ProRule" id="PRU01091"/>
    </source>
</evidence>
<evidence type="ECO:0000313" key="11">
    <source>
        <dbReference type="EMBL" id="GAA5023069.1"/>
    </source>
</evidence>
<name>A0ABP9J7E6_9MICO</name>
<dbReference type="CDD" id="cd00383">
    <property type="entry name" value="trans_reg_C"/>
    <property type="match status" value="1"/>
</dbReference>
<keyword evidence="5 8" id="KW-0238">DNA-binding</keyword>
<feature type="domain" description="Response regulatory" evidence="9">
    <location>
        <begin position="5"/>
        <end position="118"/>
    </location>
</feature>
<dbReference type="PANTHER" id="PTHR48111:SF22">
    <property type="entry name" value="REGULATOR OF RPOS"/>
    <property type="match status" value="1"/>
</dbReference>
<evidence type="ECO:0000256" key="2">
    <source>
        <dbReference type="ARBA" id="ARBA00022553"/>
    </source>
</evidence>
<dbReference type="SUPFAM" id="SSF52172">
    <property type="entry name" value="CheY-like"/>
    <property type="match status" value="1"/>
</dbReference>
<evidence type="ECO:0000256" key="4">
    <source>
        <dbReference type="ARBA" id="ARBA00023015"/>
    </source>
</evidence>
<sequence length="224" mass="24383">MGRARILLVEDDDSIRTAVGAALRDVGLDVETMPSGHGLEQRLAAWRPSLVVLDWMLPGRDGPELARVIRSAGTAGIIMLTAREGIDDRLHGFATGVDDYVAKPFVMAELVARVRALLHRLGAVPATVEVADLVVDEVGGTARRGPSGLTLTATEFRLLAYLAENRGRVLSGTQILTQVWGYDDYSDNLVQTHVSSLRRKMEEHGPRLVHTVRGLGYVLRETAP</sequence>
<dbReference type="RefSeq" id="WP_345506744.1">
    <property type="nucleotide sequence ID" value="NZ_BAABIW010000010.1"/>
</dbReference>
<comment type="subcellular location">
    <subcellularLocation>
        <location evidence="1">Cytoplasm</location>
    </subcellularLocation>
</comment>
<keyword evidence="2 7" id="KW-0597">Phosphoprotein</keyword>
<dbReference type="InterPro" id="IPR011006">
    <property type="entry name" value="CheY-like_superfamily"/>
</dbReference>
<keyword evidence="3" id="KW-0902">Two-component regulatory system</keyword>
<dbReference type="InterPro" id="IPR001789">
    <property type="entry name" value="Sig_transdc_resp-reg_receiver"/>
</dbReference>
<gene>
    <name evidence="11" type="ORF">GCM10023258_13970</name>
</gene>
<dbReference type="EMBL" id="BAABIW010000010">
    <property type="protein sequence ID" value="GAA5023069.1"/>
    <property type="molecule type" value="Genomic_DNA"/>
</dbReference>
<accession>A0ABP9J7E6</accession>
<dbReference type="Pfam" id="PF00486">
    <property type="entry name" value="Trans_reg_C"/>
    <property type="match status" value="1"/>
</dbReference>
<evidence type="ECO:0000259" key="10">
    <source>
        <dbReference type="PROSITE" id="PS51755"/>
    </source>
</evidence>
<dbReference type="PROSITE" id="PS51755">
    <property type="entry name" value="OMPR_PHOB"/>
    <property type="match status" value="1"/>
</dbReference>
<dbReference type="Gene3D" id="3.40.50.2300">
    <property type="match status" value="1"/>
</dbReference>
<evidence type="ECO:0000256" key="6">
    <source>
        <dbReference type="ARBA" id="ARBA00023163"/>
    </source>
</evidence>
<dbReference type="SMART" id="SM00448">
    <property type="entry name" value="REC"/>
    <property type="match status" value="1"/>
</dbReference>
<dbReference type="InterPro" id="IPR036388">
    <property type="entry name" value="WH-like_DNA-bd_sf"/>
</dbReference>
<proteinExistence type="predicted"/>
<dbReference type="Gene3D" id="6.10.250.690">
    <property type="match status" value="1"/>
</dbReference>
<dbReference type="Proteomes" id="UP001500427">
    <property type="component" value="Unassembled WGS sequence"/>
</dbReference>
<evidence type="ECO:0000256" key="3">
    <source>
        <dbReference type="ARBA" id="ARBA00023012"/>
    </source>
</evidence>
<keyword evidence="6" id="KW-0804">Transcription</keyword>
<feature type="modified residue" description="4-aspartylphosphate" evidence="7">
    <location>
        <position position="54"/>
    </location>
</feature>
<feature type="DNA-binding region" description="OmpR/PhoB-type" evidence="8">
    <location>
        <begin position="125"/>
        <end position="221"/>
    </location>
</feature>
<organism evidence="11 12">
    <name type="scientific">Terrabacter aeriphilus</name>
    <dbReference type="NCBI Taxonomy" id="515662"/>
    <lineage>
        <taxon>Bacteria</taxon>
        <taxon>Bacillati</taxon>
        <taxon>Actinomycetota</taxon>
        <taxon>Actinomycetes</taxon>
        <taxon>Micrococcales</taxon>
        <taxon>Intrasporangiaceae</taxon>
        <taxon>Terrabacter</taxon>
    </lineage>
</organism>
<dbReference type="InterPro" id="IPR039420">
    <property type="entry name" value="WalR-like"/>
</dbReference>
<dbReference type="PROSITE" id="PS50110">
    <property type="entry name" value="RESPONSE_REGULATORY"/>
    <property type="match status" value="1"/>
</dbReference>
<dbReference type="SUPFAM" id="SSF46894">
    <property type="entry name" value="C-terminal effector domain of the bipartite response regulators"/>
    <property type="match status" value="1"/>
</dbReference>
<dbReference type="PANTHER" id="PTHR48111">
    <property type="entry name" value="REGULATOR OF RPOS"/>
    <property type="match status" value="1"/>
</dbReference>
<comment type="caution">
    <text evidence="11">The sequence shown here is derived from an EMBL/GenBank/DDBJ whole genome shotgun (WGS) entry which is preliminary data.</text>
</comment>
<protein>
    <submittedName>
        <fullName evidence="11">Response regulator transcription factor</fullName>
    </submittedName>
</protein>
<evidence type="ECO:0000259" key="9">
    <source>
        <dbReference type="PROSITE" id="PS50110"/>
    </source>
</evidence>
<evidence type="ECO:0000256" key="5">
    <source>
        <dbReference type="ARBA" id="ARBA00023125"/>
    </source>
</evidence>
<dbReference type="SMART" id="SM00862">
    <property type="entry name" value="Trans_reg_C"/>
    <property type="match status" value="1"/>
</dbReference>
<evidence type="ECO:0000256" key="1">
    <source>
        <dbReference type="ARBA" id="ARBA00004496"/>
    </source>
</evidence>